<keyword evidence="4" id="KW-0378">Hydrolase</keyword>
<dbReference type="GO" id="GO:0006508">
    <property type="term" value="P:proteolysis"/>
    <property type="evidence" value="ECO:0007669"/>
    <property type="project" value="UniProtKB-KW"/>
</dbReference>
<keyword evidence="2" id="KW-0645">Protease</keyword>
<proteinExistence type="predicted"/>
<dbReference type="InterPro" id="IPR029058">
    <property type="entry name" value="AB_hydrolase_fold"/>
</dbReference>
<keyword evidence="7" id="KW-1185">Reference proteome</keyword>
<accession>A0A062UMK9</accession>
<protein>
    <recommendedName>
        <fullName evidence="8">Peptidase S10</fullName>
    </recommendedName>
</protein>
<dbReference type="SUPFAM" id="SSF53474">
    <property type="entry name" value="alpha/beta-Hydrolases"/>
    <property type="match status" value="1"/>
</dbReference>
<dbReference type="OrthoDB" id="9770107at2"/>
<evidence type="ECO:0000313" key="6">
    <source>
        <dbReference type="EMBL" id="KCZ57350.1"/>
    </source>
</evidence>
<reference evidence="6 7" key="1">
    <citation type="journal article" date="2014" name="Antonie Van Leeuwenhoek">
        <title>Hyphomonas beringensis sp. nov. and Hyphomonas chukchiensis sp. nov., isolated from surface seawater of the Bering Sea and Chukchi Sea.</title>
        <authorList>
            <person name="Li C."/>
            <person name="Lai Q."/>
            <person name="Li G."/>
            <person name="Dong C."/>
            <person name="Wang J."/>
            <person name="Liao Y."/>
            <person name="Shao Z."/>
        </authorList>
    </citation>
    <scope>NUCLEOTIDE SEQUENCE [LARGE SCALE GENOMIC DNA]</scope>
    <source>
        <strain evidence="6 7">25B14_1</strain>
    </source>
</reference>
<dbReference type="Proteomes" id="UP000027037">
    <property type="component" value="Unassembled WGS sequence"/>
</dbReference>
<dbReference type="InterPro" id="IPR001563">
    <property type="entry name" value="Peptidase_S10"/>
</dbReference>
<evidence type="ECO:0000313" key="7">
    <source>
        <dbReference type="Proteomes" id="UP000027037"/>
    </source>
</evidence>
<dbReference type="EMBL" id="AWFF01000001">
    <property type="protein sequence ID" value="KCZ57350.1"/>
    <property type="molecule type" value="Genomic_DNA"/>
</dbReference>
<dbReference type="PATRIC" id="fig|1280946.3.peg.210"/>
<name>A0A062UMK9_9PROT</name>
<evidence type="ECO:0008006" key="8">
    <source>
        <dbReference type="Google" id="ProtNLM"/>
    </source>
</evidence>
<keyword evidence="3" id="KW-0732">Signal</keyword>
<evidence type="ECO:0000256" key="3">
    <source>
        <dbReference type="ARBA" id="ARBA00022729"/>
    </source>
</evidence>
<keyword evidence="5" id="KW-0325">Glycoprotein</keyword>
<sequence>MRVTGEGVFGGEQVSYEAALETYDISGKEGRPGVELVSVSYVAEPKADAPPRPVLFVFNGGPISASLYLHMGAVGPKRVHVPEDLSASVDAYTLVDNPYSPLDVADIVLFDPASTGFSRVVEGGDPEAYYSVEADAQQFTDFVAAWLSRHNRQEAPVYILGESYGTMRAAEAAGQFAEAEDVNAPAGVFLMGQAVNIIEYAQRRQNIISYVVSLPTLVAMGVEQGKVDTHGKSVEEYMAEASEFAETEYLLALFQGNRLSDDALQSVASKLESYTGLPAEYFVEKGLKVKKDEYRLALLADEGKVLGVADGRYISDDAKQDASGVISYGYYNGFRQYMTETFGLDIEGTYKPSAEVAGLSAWDWGGSSPFSAYDYSVGIDKAFEANPDLRVLIGNGYHDTMTTVGAAEYLAAQANWPGSQVRLSFYPGGHMAYSLDTSAERFGQDIRDWVTGQGNWANVE</sequence>
<dbReference type="GO" id="GO:0004185">
    <property type="term" value="F:serine-type carboxypeptidase activity"/>
    <property type="evidence" value="ECO:0007669"/>
    <property type="project" value="InterPro"/>
</dbReference>
<evidence type="ECO:0000256" key="5">
    <source>
        <dbReference type="ARBA" id="ARBA00023180"/>
    </source>
</evidence>
<comment type="caution">
    <text evidence="6">The sequence shown here is derived from an EMBL/GenBank/DDBJ whole genome shotgun (WGS) entry which is preliminary data.</text>
</comment>
<gene>
    <name evidence="6" type="ORF">HY29_01085</name>
</gene>
<dbReference type="AlphaFoldDB" id="A0A062UMK9"/>
<evidence type="ECO:0000256" key="2">
    <source>
        <dbReference type="ARBA" id="ARBA00022670"/>
    </source>
</evidence>
<organism evidence="6 7">
    <name type="scientific">Hyphomonas beringensis</name>
    <dbReference type="NCBI Taxonomy" id="1280946"/>
    <lineage>
        <taxon>Bacteria</taxon>
        <taxon>Pseudomonadati</taxon>
        <taxon>Pseudomonadota</taxon>
        <taxon>Alphaproteobacteria</taxon>
        <taxon>Hyphomonadales</taxon>
        <taxon>Hyphomonadaceae</taxon>
        <taxon>Hyphomonas</taxon>
    </lineage>
</organism>
<evidence type="ECO:0000256" key="4">
    <source>
        <dbReference type="ARBA" id="ARBA00022801"/>
    </source>
</evidence>
<evidence type="ECO:0000256" key="1">
    <source>
        <dbReference type="ARBA" id="ARBA00022645"/>
    </source>
</evidence>
<dbReference type="Gene3D" id="3.40.50.1820">
    <property type="entry name" value="alpha/beta hydrolase"/>
    <property type="match status" value="1"/>
</dbReference>
<dbReference type="PANTHER" id="PTHR11802">
    <property type="entry name" value="SERINE PROTEASE FAMILY S10 SERINE CARBOXYPEPTIDASE"/>
    <property type="match status" value="1"/>
</dbReference>
<keyword evidence="1" id="KW-0121">Carboxypeptidase</keyword>
<dbReference type="Pfam" id="PF00450">
    <property type="entry name" value="Peptidase_S10"/>
    <property type="match status" value="1"/>
</dbReference>
<dbReference type="STRING" id="1280946.HY29_01085"/>
<dbReference type="PANTHER" id="PTHR11802:SF3">
    <property type="entry name" value="RETINOID-INDUCIBLE SERINE CARBOXYPEPTIDASE"/>
    <property type="match status" value="1"/>
</dbReference>
<dbReference type="eggNOG" id="COG2939">
    <property type="taxonomic scope" value="Bacteria"/>
</dbReference>